<evidence type="ECO:0000313" key="3">
    <source>
        <dbReference type="Proteomes" id="UP000189911"/>
    </source>
</evidence>
<feature type="coiled-coil region" evidence="1">
    <location>
        <begin position="174"/>
        <end position="201"/>
    </location>
</feature>
<dbReference type="InterPro" id="IPR012349">
    <property type="entry name" value="Split_barrel_FMN-bd"/>
</dbReference>
<keyword evidence="3" id="KW-1185">Reference proteome</keyword>
<accession>A0A1G4IM69</accession>
<dbReference type="PIRSF" id="PIRSF010372">
    <property type="entry name" value="PaiB"/>
    <property type="match status" value="1"/>
</dbReference>
<dbReference type="Proteomes" id="UP000189911">
    <property type="component" value="Chromosome A"/>
</dbReference>
<organism evidence="2 3">
    <name type="scientific">Lachancea nothofagi CBS 11611</name>
    <dbReference type="NCBI Taxonomy" id="1266666"/>
    <lineage>
        <taxon>Eukaryota</taxon>
        <taxon>Fungi</taxon>
        <taxon>Dikarya</taxon>
        <taxon>Ascomycota</taxon>
        <taxon>Saccharomycotina</taxon>
        <taxon>Saccharomycetes</taxon>
        <taxon>Saccharomycetales</taxon>
        <taxon>Saccharomycetaceae</taxon>
        <taxon>Lachancea</taxon>
    </lineage>
</organism>
<evidence type="ECO:0000256" key="1">
    <source>
        <dbReference type="SAM" id="Coils"/>
    </source>
</evidence>
<name>A0A1G4IM69_9SACH</name>
<sequence length="244" mass="27702">MYIPKAFEVTDEAKQFDLIRENPLGVLFSYAPESNGILGYFKPADAFASMCATHVPFVIVKTDEGKSRLVTHIAKNNKHADFLEKQNDCMVVFQGPSNYISPSWYPLKKKTHKFVPTYDYSAVHIYGKAKVIRGDKRWLLEMLNAVTDQEEGKRPDGDEYEEKWAVSDAPADLIDAKMNNIVGVEIEIERMETQFKAHQNQHPINVEGVAENLPKECGEKGKSLADFMLQEYPRKDELQAPSSN</sequence>
<dbReference type="AlphaFoldDB" id="A0A1G4IM69"/>
<protein>
    <submittedName>
        <fullName evidence="2">LANO_0A00430g1_1</fullName>
    </submittedName>
</protein>
<dbReference type="Gene3D" id="2.30.110.10">
    <property type="entry name" value="Electron Transport, Fmn-binding Protein, Chain A"/>
    <property type="match status" value="1"/>
</dbReference>
<dbReference type="Pfam" id="PF04299">
    <property type="entry name" value="FMN_bind_2"/>
    <property type="match status" value="1"/>
</dbReference>
<keyword evidence="1" id="KW-0175">Coiled coil</keyword>
<dbReference type="PANTHER" id="PTHR35802:SF1">
    <property type="entry name" value="PROTEASE SYNTHASE AND SPORULATION PROTEIN PAI 2"/>
    <property type="match status" value="1"/>
</dbReference>
<gene>
    <name evidence="2" type="ORF">LANO_0A00430G</name>
</gene>
<dbReference type="EMBL" id="LT598449">
    <property type="protein sequence ID" value="SCU77461.1"/>
    <property type="molecule type" value="Genomic_DNA"/>
</dbReference>
<dbReference type="OrthoDB" id="2101473at2759"/>
<proteinExistence type="predicted"/>
<dbReference type="SUPFAM" id="SSF50475">
    <property type="entry name" value="FMN-binding split barrel"/>
    <property type="match status" value="1"/>
</dbReference>
<dbReference type="InterPro" id="IPR007396">
    <property type="entry name" value="TR_PAI2-type"/>
</dbReference>
<dbReference type="PANTHER" id="PTHR35802">
    <property type="entry name" value="PROTEASE SYNTHASE AND SPORULATION PROTEIN PAI 2"/>
    <property type="match status" value="1"/>
</dbReference>
<reference evidence="3" key="1">
    <citation type="submission" date="2016-03" db="EMBL/GenBank/DDBJ databases">
        <authorList>
            <person name="Devillers Hugo."/>
        </authorList>
    </citation>
    <scope>NUCLEOTIDE SEQUENCE [LARGE SCALE GENOMIC DNA]</scope>
</reference>
<evidence type="ECO:0000313" key="2">
    <source>
        <dbReference type="EMBL" id="SCU77461.1"/>
    </source>
</evidence>